<name>A0A2G7T8I6_9FLAO</name>
<evidence type="ECO:0000313" key="1">
    <source>
        <dbReference type="EMBL" id="PII36225.1"/>
    </source>
</evidence>
<accession>A0A2G7T8I6</accession>
<reference evidence="1" key="1">
    <citation type="submission" date="2017-10" db="EMBL/GenBank/DDBJ databases">
        <title>Chryseobacterium sp. B5 is a hydrocarbonoclastic and plant growth promoting bacterium.</title>
        <authorList>
            <person name="Thijs S."/>
            <person name="Gkorezis P."/>
            <person name="Van Hamme J."/>
        </authorList>
    </citation>
    <scope>NUCLEOTIDE SEQUENCE</scope>
    <source>
        <strain evidence="1">B5</strain>
    </source>
</reference>
<proteinExistence type="predicted"/>
<gene>
    <name evidence="1" type="ORF">CTI11_08745</name>
</gene>
<dbReference type="AlphaFoldDB" id="A0A2G7T8I6"/>
<comment type="caution">
    <text evidence="1">The sequence shown here is derived from an EMBL/GenBank/DDBJ whole genome shotgun (WGS) entry which is preliminary data.</text>
</comment>
<dbReference type="EMBL" id="PEKC01000023">
    <property type="protein sequence ID" value="PII36225.1"/>
    <property type="molecule type" value="Genomic_DNA"/>
</dbReference>
<protein>
    <submittedName>
        <fullName evidence="1">Uncharacterized protein</fullName>
    </submittedName>
</protein>
<sequence length="92" mass="10429">MAKMLAAITIQASSTQWLRDDGQFIPHPATWLNAGRWDDEEGVRQAGQGDSESRPRWALQAGFENRWEAENVGCREHNAHQFRDGHRAEVTA</sequence>
<organism evidence="1">
    <name type="scientific">Chryseobacterium sp. B5</name>
    <dbReference type="NCBI Taxonomy" id="2050562"/>
    <lineage>
        <taxon>Bacteria</taxon>
        <taxon>Pseudomonadati</taxon>
        <taxon>Bacteroidota</taxon>
        <taxon>Flavobacteriia</taxon>
        <taxon>Flavobacteriales</taxon>
        <taxon>Weeksellaceae</taxon>
        <taxon>Chryseobacterium group</taxon>
        <taxon>Chryseobacterium</taxon>
    </lineage>
</organism>